<evidence type="ECO:0000256" key="3">
    <source>
        <dbReference type="ARBA" id="ARBA00022723"/>
    </source>
</evidence>
<organism evidence="6 8">
    <name type="scientific">Chitinophaga sancti</name>
    <dbReference type="NCBI Taxonomy" id="1004"/>
    <lineage>
        <taxon>Bacteria</taxon>
        <taxon>Pseudomonadati</taxon>
        <taxon>Bacteroidota</taxon>
        <taxon>Chitinophagia</taxon>
        <taxon>Chitinophagales</taxon>
        <taxon>Chitinophagaceae</taxon>
        <taxon>Chitinophaga</taxon>
    </lineage>
</organism>
<dbReference type="Proteomes" id="UP001326715">
    <property type="component" value="Chromosome"/>
</dbReference>
<dbReference type="InterPro" id="IPR019903">
    <property type="entry name" value="RIC_family"/>
</dbReference>
<evidence type="ECO:0000313" key="6">
    <source>
        <dbReference type="EMBL" id="SFW88894.1"/>
    </source>
</evidence>
<evidence type="ECO:0000313" key="8">
    <source>
        <dbReference type="Proteomes" id="UP000183788"/>
    </source>
</evidence>
<dbReference type="Proteomes" id="UP000183788">
    <property type="component" value="Unassembled WGS sequence"/>
</dbReference>
<dbReference type="OrthoDB" id="9797132at2"/>
<dbReference type="NCBIfam" id="TIGR03652">
    <property type="entry name" value="FeS_repair_RIC"/>
    <property type="match status" value="1"/>
</dbReference>
<keyword evidence="9" id="KW-1185">Reference proteome</keyword>
<dbReference type="PANTHER" id="PTHR36438:SF1">
    <property type="entry name" value="IRON-SULFUR CLUSTER REPAIR PROTEIN YTFE"/>
    <property type="match status" value="1"/>
</dbReference>
<feature type="domain" description="Hemerythrin-like" evidence="5">
    <location>
        <begin position="80"/>
        <end position="224"/>
    </location>
</feature>
<evidence type="ECO:0000256" key="2">
    <source>
        <dbReference type="ARBA" id="ARBA00022490"/>
    </source>
</evidence>
<evidence type="ECO:0000313" key="9">
    <source>
        <dbReference type="Proteomes" id="UP001326715"/>
    </source>
</evidence>
<dbReference type="RefSeq" id="WP_072366134.1">
    <property type="nucleotide sequence ID" value="NZ_CP139972.1"/>
</dbReference>
<reference evidence="7 9" key="2">
    <citation type="submission" date="2023-11" db="EMBL/GenBank/DDBJ databases">
        <title>MicrobeMod: A computational toolkit for identifying prokaryotic methylation and restriction-modification with nanopore sequencing.</title>
        <authorList>
            <person name="Crits-Christoph A."/>
            <person name="Kang S.C."/>
            <person name="Lee H."/>
            <person name="Ostrov N."/>
        </authorList>
    </citation>
    <scope>NUCLEOTIDE SEQUENCE [LARGE SCALE GENOMIC DNA]</scope>
    <source>
        <strain evidence="7 9">ATCC 23090</strain>
    </source>
</reference>
<keyword evidence="2" id="KW-0963">Cytoplasm</keyword>
<proteinExistence type="predicted"/>
<reference evidence="6 8" key="1">
    <citation type="submission" date="2016-11" db="EMBL/GenBank/DDBJ databases">
        <authorList>
            <person name="Jaros S."/>
            <person name="Januszkiewicz K."/>
            <person name="Wedrychowicz H."/>
        </authorList>
    </citation>
    <scope>NUCLEOTIDE SEQUENCE [LARGE SCALE GENOMIC DNA]</scope>
    <source>
        <strain evidence="6 8">DSM 784</strain>
    </source>
</reference>
<dbReference type="InterPro" id="IPR012312">
    <property type="entry name" value="Hemerythrin-like"/>
</dbReference>
<name>A0A1K1SX71_9BACT</name>
<comment type="subcellular location">
    <subcellularLocation>
        <location evidence="1">Cytoplasm</location>
    </subcellularLocation>
</comment>
<accession>A0A1K1SX71</accession>
<gene>
    <name evidence="7" type="primary">ric</name>
    <name evidence="6" type="ORF">SAMN05661012_06326</name>
    <name evidence="7" type="ORF">SR876_11700</name>
</gene>
<dbReference type="Pfam" id="PF04405">
    <property type="entry name" value="ScdA_N"/>
    <property type="match status" value="1"/>
</dbReference>
<dbReference type="Pfam" id="PF01814">
    <property type="entry name" value="Hemerythrin"/>
    <property type="match status" value="1"/>
</dbReference>
<dbReference type="GO" id="GO:0005737">
    <property type="term" value="C:cytoplasm"/>
    <property type="evidence" value="ECO:0007669"/>
    <property type="project" value="UniProtKB-SubCell"/>
</dbReference>
<dbReference type="GO" id="GO:0046872">
    <property type="term" value="F:metal ion binding"/>
    <property type="evidence" value="ECO:0007669"/>
    <property type="project" value="UniProtKB-KW"/>
</dbReference>
<dbReference type="Gene3D" id="1.20.120.520">
    <property type="entry name" value="nmb1532 protein domain like"/>
    <property type="match status" value="1"/>
</dbReference>
<dbReference type="EMBL" id="FPIZ01000038">
    <property type="protein sequence ID" value="SFW88894.1"/>
    <property type="molecule type" value="Genomic_DNA"/>
</dbReference>
<evidence type="ECO:0000256" key="4">
    <source>
        <dbReference type="ARBA" id="ARBA00023004"/>
    </source>
</evidence>
<evidence type="ECO:0000259" key="5">
    <source>
        <dbReference type="Pfam" id="PF01814"/>
    </source>
</evidence>
<dbReference type="STRING" id="1004.SAMN05661012_06326"/>
<evidence type="ECO:0000256" key="1">
    <source>
        <dbReference type="ARBA" id="ARBA00004496"/>
    </source>
</evidence>
<dbReference type="AlphaFoldDB" id="A0A1K1SX71"/>
<dbReference type="EMBL" id="CP140154">
    <property type="protein sequence ID" value="WQG92170.1"/>
    <property type="molecule type" value="Genomic_DNA"/>
</dbReference>
<keyword evidence="3" id="KW-0479">Metal-binding</keyword>
<dbReference type="PANTHER" id="PTHR36438">
    <property type="entry name" value="IRON-SULFUR CLUSTER REPAIR PROTEIN YTFE"/>
    <property type="match status" value="1"/>
</dbReference>
<evidence type="ECO:0000313" key="7">
    <source>
        <dbReference type="EMBL" id="WQG92170.1"/>
    </source>
</evidence>
<protein>
    <submittedName>
        <fullName evidence="7">Iron-sulfur cluster repair di-iron protein</fullName>
    </submittedName>
    <submittedName>
        <fullName evidence="6">Regulator of cell morphogenesis and NO signaling</fullName>
    </submittedName>
</protein>
<keyword evidence="4" id="KW-0408">Iron</keyword>
<sequence length="231" mass="25893">MVRNNVITVGEMAGNDYRMADVFRGFGIDFCCGGGQTIAQAAAQGGIAEEELWKALETAELKAKQPGSDLGVLAPELLIEHILNTHHKYVKDALPVIWQFGQKVAGHHGDTHPELIDLRAAILREAEDLLDHLEKEEQILFPAIKQLVAGEKDMPYVKGTVEAMMKEHSSSGESLEEWRRLTNDYEVSQGACNSYRFLFEKLREFDTDLRQHIHLENNILFPKALALAQEA</sequence>